<dbReference type="Pfam" id="PF26409">
    <property type="entry name" value="DUF8107"/>
    <property type="match status" value="1"/>
</dbReference>
<evidence type="ECO:0000313" key="3">
    <source>
        <dbReference type="EMBL" id="ELZ31119.1"/>
    </source>
</evidence>
<dbReference type="eggNOG" id="arCOG07499">
    <property type="taxonomic scope" value="Archaea"/>
</dbReference>
<evidence type="ECO:0000259" key="2">
    <source>
        <dbReference type="Pfam" id="PF26409"/>
    </source>
</evidence>
<reference evidence="3 4" key="1">
    <citation type="journal article" date="2014" name="PLoS Genet.">
        <title>Phylogenetically driven sequencing of extremely halophilic archaea reveals strategies for static and dynamic osmo-response.</title>
        <authorList>
            <person name="Becker E.A."/>
            <person name="Seitzer P.M."/>
            <person name="Tritt A."/>
            <person name="Larsen D."/>
            <person name="Krusor M."/>
            <person name="Yao A.I."/>
            <person name="Wu D."/>
            <person name="Madern D."/>
            <person name="Eisen J.A."/>
            <person name="Darling A.E."/>
            <person name="Facciotti M.T."/>
        </authorList>
    </citation>
    <scope>NUCLEOTIDE SEQUENCE [LARGE SCALE GENOMIC DNA]</scope>
    <source>
        <strain evidence="3 4">JCM 14848</strain>
    </source>
</reference>
<dbReference type="InParanoid" id="M0DAD1"/>
<feature type="transmembrane region" description="Helical" evidence="1">
    <location>
        <begin position="39"/>
        <end position="60"/>
    </location>
</feature>
<dbReference type="OrthoDB" id="214676at2157"/>
<dbReference type="AlphaFoldDB" id="M0DAD1"/>
<feature type="transmembrane region" description="Helical" evidence="1">
    <location>
        <begin position="12"/>
        <end position="33"/>
    </location>
</feature>
<feature type="domain" description="DUF8107" evidence="2">
    <location>
        <begin position="6"/>
        <end position="62"/>
    </location>
</feature>
<keyword evidence="1" id="KW-1133">Transmembrane helix</keyword>
<comment type="caution">
    <text evidence="3">The sequence shown here is derived from an EMBL/GenBank/DDBJ whole genome shotgun (WGS) entry which is preliminary data.</text>
</comment>
<keyword evidence="1" id="KW-0812">Transmembrane</keyword>
<sequence>MGTDTASRGDPRVLFVMNLVLSSVFAAGVVWGLDFLGMLALTFVNVASLALVVMAVTYLVTR</sequence>
<organism evidence="3 4">
    <name type="scientific">Halogeometricum pallidum JCM 14848</name>
    <dbReference type="NCBI Taxonomy" id="1227487"/>
    <lineage>
        <taxon>Archaea</taxon>
        <taxon>Methanobacteriati</taxon>
        <taxon>Methanobacteriota</taxon>
        <taxon>Stenosarchaea group</taxon>
        <taxon>Halobacteria</taxon>
        <taxon>Halobacteriales</taxon>
        <taxon>Haloferacaceae</taxon>
        <taxon>Halogeometricum</taxon>
    </lineage>
</organism>
<proteinExistence type="predicted"/>
<dbReference type="Proteomes" id="UP000011513">
    <property type="component" value="Unassembled WGS sequence"/>
</dbReference>
<accession>M0DAD1</accession>
<dbReference type="RefSeq" id="WP_008386258.1">
    <property type="nucleotide sequence ID" value="NZ_AOIV01000023.1"/>
</dbReference>
<name>M0DAD1_HALPD</name>
<keyword evidence="4" id="KW-1185">Reference proteome</keyword>
<keyword evidence="1" id="KW-0472">Membrane</keyword>
<dbReference type="EMBL" id="AOIV01000023">
    <property type="protein sequence ID" value="ELZ31119.1"/>
    <property type="molecule type" value="Genomic_DNA"/>
</dbReference>
<dbReference type="InterPro" id="IPR058420">
    <property type="entry name" value="DUF8107"/>
</dbReference>
<protein>
    <recommendedName>
        <fullName evidence="2">DUF8107 domain-containing protein</fullName>
    </recommendedName>
</protein>
<evidence type="ECO:0000313" key="4">
    <source>
        <dbReference type="Proteomes" id="UP000011513"/>
    </source>
</evidence>
<evidence type="ECO:0000256" key="1">
    <source>
        <dbReference type="SAM" id="Phobius"/>
    </source>
</evidence>
<gene>
    <name evidence="3" type="ORF">C474_09799</name>
</gene>